<accession>A0ABW0X2N0</accession>
<dbReference type="Proteomes" id="UP001595975">
    <property type="component" value="Unassembled WGS sequence"/>
</dbReference>
<dbReference type="SUPFAM" id="SSF52540">
    <property type="entry name" value="P-loop containing nucleoside triphosphate hydrolases"/>
    <property type="match status" value="1"/>
</dbReference>
<keyword evidence="3" id="KW-1185">Reference proteome</keyword>
<keyword evidence="2" id="KW-0067">ATP-binding</keyword>
<dbReference type="EMBL" id="JBHSOF010000019">
    <property type="protein sequence ID" value="MFC5664686.1"/>
    <property type="molecule type" value="Genomic_DNA"/>
</dbReference>
<feature type="compositionally biased region" description="Polar residues" evidence="1">
    <location>
        <begin position="639"/>
        <end position="663"/>
    </location>
</feature>
<comment type="caution">
    <text evidence="2">The sequence shown here is derived from an EMBL/GenBank/DDBJ whole genome shotgun (WGS) entry which is preliminary data.</text>
</comment>
<dbReference type="GO" id="GO:0005524">
    <property type="term" value="F:ATP binding"/>
    <property type="evidence" value="ECO:0007669"/>
    <property type="project" value="UniProtKB-KW"/>
</dbReference>
<evidence type="ECO:0000313" key="3">
    <source>
        <dbReference type="Proteomes" id="UP001595975"/>
    </source>
</evidence>
<feature type="region of interest" description="Disordered" evidence="1">
    <location>
        <begin position="1"/>
        <end position="69"/>
    </location>
</feature>
<feature type="compositionally biased region" description="Pro residues" evidence="1">
    <location>
        <begin position="775"/>
        <end position="787"/>
    </location>
</feature>
<reference evidence="3" key="1">
    <citation type="journal article" date="2019" name="Int. J. Syst. Evol. Microbiol.">
        <title>The Global Catalogue of Microorganisms (GCM) 10K type strain sequencing project: providing services to taxonomists for standard genome sequencing and annotation.</title>
        <authorList>
            <consortium name="The Broad Institute Genomics Platform"/>
            <consortium name="The Broad Institute Genome Sequencing Center for Infectious Disease"/>
            <person name="Wu L."/>
            <person name="Ma J."/>
        </authorList>
    </citation>
    <scope>NUCLEOTIDE SEQUENCE [LARGE SCALE GENOMIC DNA]</scope>
    <source>
        <strain evidence="3">CGMCC 4.1437</strain>
    </source>
</reference>
<feature type="region of interest" description="Disordered" evidence="1">
    <location>
        <begin position="610"/>
        <end position="817"/>
    </location>
</feature>
<keyword evidence="2" id="KW-0547">Nucleotide-binding</keyword>
<dbReference type="RefSeq" id="WP_380226377.1">
    <property type="nucleotide sequence ID" value="NZ_JBHSOF010000019.1"/>
</dbReference>
<evidence type="ECO:0000256" key="1">
    <source>
        <dbReference type="SAM" id="MobiDB-lite"/>
    </source>
</evidence>
<dbReference type="InterPro" id="IPR027417">
    <property type="entry name" value="P-loop_NTPase"/>
</dbReference>
<gene>
    <name evidence="2" type="ORF">ACFP3U_17030</name>
</gene>
<name>A0ABW0X2N0_9ACTN</name>
<protein>
    <submittedName>
        <fullName evidence="2">ATP-binding protein</fullName>
    </submittedName>
</protein>
<feature type="compositionally biased region" description="Gly residues" evidence="1">
    <location>
        <begin position="725"/>
        <end position="769"/>
    </location>
</feature>
<feature type="compositionally biased region" description="Basic and acidic residues" evidence="1">
    <location>
        <begin position="610"/>
        <end position="621"/>
    </location>
</feature>
<dbReference type="Gene3D" id="3.40.50.300">
    <property type="entry name" value="P-loop containing nucleotide triphosphate hydrolases"/>
    <property type="match status" value="1"/>
</dbReference>
<proteinExistence type="predicted"/>
<feature type="compositionally biased region" description="Low complexity" evidence="1">
    <location>
        <begin position="664"/>
        <end position="708"/>
    </location>
</feature>
<feature type="compositionally biased region" description="Pro residues" evidence="1">
    <location>
        <begin position="709"/>
        <end position="723"/>
    </location>
</feature>
<feature type="compositionally biased region" description="Low complexity" evidence="1">
    <location>
        <begin position="788"/>
        <end position="817"/>
    </location>
</feature>
<evidence type="ECO:0000313" key="2">
    <source>
        <dbReference type="EMBL" id="MFC5664686.1"/>
    </source>
</evidence>
<organism evidence="2 3">
    <name type="scientific">Kitasatospora misakiensis</name>
    <dbReference type="NCBI Taxonomy" id="67330"/>
    <lineage>
        <taxon>Bacteria</taxon>
        <taxon>Bacillati</taxon>
        <taxon>Actinomycetota</taxon>
        <taxon>Actinomycetes</taxon>
        <taxon>Kitasatosporales</taxon>
        <taxon>Streptomycetaceae</taxon>
        <taxon>Kitasatospora</taxon>
    </lineage>
</organism>
<feature type="compositionally biased region" description="Basic and acidic residues" evidence="1">
    <location>
        <begin position="8"/>
        <end position="17"/>
    </location>
</feature>
<feature type="compositionally biased region" description="Basic and acidic residues" evidence="1">
    <location>
        <begin position="35"/>
        <end position="52"/>
    </location>
</feature>
<sequence>MAQPTGDFRQESVRTRNGELVSGGLLVGVGGPEGSEVRPCPEEWRPSPRRTEPGTSARGPAGDAARQVGPLALGAGPADLPLLDREADVAQLLGLLAEGRSIRLVGQAGSGRSALLSAVAESAGDLAPGGVVQLRGHRRTAADLLQDLFAATHHAPGFRPDPGQLAEHLAGVGAIVVIDEVEPAGAELEALLAAAPDCAFLISAAADSPLLPADSRLQDHLVAGLSRPACLALAARLAGRPLDAAEKAWAVDLWFESEGLPLRFVQAAALLRQRDVAVDALVAAEEDRLDVFGAVKEPVHDPDPAVREAALRGTVPLPSVAESTLPAVRLAEGLSETAQAVLRLAVALGGECPTAPHLPALIDVGQGESALAELADAGLAVSIGGHHRLTAGALELLAPHWPPGDSVDGAAQHFSWWVGHSSVSLAQIAAEAEVVIGVLLADRAAGRHDAVRRLARAAAPALALSLRWGAWERALELGLEAARRTGARADEAWFHHELGVYAVCVHEPGRAVTELEAALALRSALGEPRGAAGARRMLDLLRAEGRQLSAAAPDGSAARRPGIRAIARVPLRIGAAAAGRGRRRRTVIAASAAVLALGVLGTAVGMTVAGEDKGNDPHSSGDDGSTLPGAGAAPRSGTPRPTASGPSSTLTLPATGPSDGTGTPSSAEPAGGTSPSGSATASRTPSGSPSASGTKKPSRSPSPGESTGPTPPQPSAPNPPQPPVGGAGGGTAGGTGGGGTGGTGGGATAGGGGAGGAAGGNNGGGGGTQPTGDPSTPPGTVTPPATPSPTQTPSGPGTPSSSPSATASTSAAKPTTG</sequence>